<feature type="domain" description="Rod shape-determining protein MreC beta-barrel core" evidence="6">
    <location>
        <begin position="128"/>
        <end position="273"/>
    </location>
</feature>
<dbReference type="PANTHER" id="PTHR34138">
    <property type="entry name" value="CELL SHAPE-DETERMINING PROTEIN MREC"/>
    <property type="match status" value="1"/>
</dbReference>
<evidence type="ECO:0000256" key="5">
    <source>
        <dbReference type="SAM" id="Coils"/>
    </source>
</evidence>
<name>A0A516GCT5_9MICO</name>
<dbReference type="GO" id="GO:0008360">
    <property type="term" value="P:regulation of cell shape"/>
    <property type="evidence" value="ECO:0007669"/>
    <property type="project" value="UniProtKB-KW"/>
</dbReference>
<dbReference type="RefSeq" id="WP_143784018.1">
    <property type="nucleotide sequence ID" value="NZ_CP041616.1"/>
</dbReference>
<feature type="coiled-coil region" evidence="5">
    <location>
        <begin position="68"/>
        <end position="95"/>
    </location>
</feature>
<organism evidence="7 8">
    <name type="scientific">Ornithinimicrobium ciconiae</name>
    <dbReference type="NCBI Taxonomy" id="2594265"/>
    <lineage>
        <taxon>Bacteria</taxon>
        <taxon>Bacillati</taxon>
        <taxon>Actinomycetota</taxon>
        <taxon>Actinomycetes</taxon>
        <taxon>Micrococcales</taxon>
        <taxon>Ornithinimicrobiaceae</taxon>
        <taxon>Ornithinimicrobium</taxon>
    </lineage>
</organism>
<keyword evidence="3" id="KW-0133">Cell shape</keyword>
<dbReference type="GO" id="GO:0005886">
    <property type="term" value="C:plasma membrane"/>
    <property type="evidence" value="ECO:0007669"/>
    <property type="project" value="TreeGrafter"/>
</dbReference>
<dbReference type="Gene3D" id="2.40.10.340">
    <property type="entry name" value="Rod shape-determining protein MreC, domain 1"/>
    <property type="match status" value="1"/>
</dbReference>
<dbReference type="EMBL" id="CP041616">
    <property type="protein sequence ID" value="QDO89331.1"/>
    <property type="molecule type" value="Genomic_DNA"/>
</dbReference>
<dbReference type="InterPro" id="IPR042175">
    <property type="entry name" value="Cell/Rod_MreC_2"/>
</dbReference>
<keyword evidence="8" id="KW-1185">Reference proteome</keyword>
<dbReference type="OrthoDB" id="5196068at2"/>
<evidence type="ECO:0000256" key="2">
    <source>
        <dbReference type="ARBA" id="ARBA00013855"/>
    </source>
</evidence>
<evidence type="ECO:0000259" key="6">
    <source>
        <dbReference type="Pfam" id="PF04085"/>
    </source>
</evidence>
<dbReference type="InterPro" id="IPR007221">
    <property type="entry name" value="MreC"/>
</dbReference>
<reference evidence="7 8" key="1">
    <citation type="submission" date="2019-07" db="EMBL/GenBank/DDBJ databases">
        <title>complete genome sequencing of Ornithinimicrobium sp. H23M54.</title>
        <authorList>
            <person name="Bae J.-W."/>
            <person name="Lee S.-Y."/>
        </authorList>
    </citation>
    <scope>NUCLEOTIDE SEQUENCE [LARGE SCALE GENOMIC DNA]</scope>
    <source>
        <strain evidence="7 8">H23M54</strain>
    </source>
</reference>
<dbReference type="KEGG" id="orz:FNH13_14165"/>
<dbReference type="Pfam" id="PF04085">
    <property type="entry name" value="MreC"/>
    <property type="match status" value="1"/>
</dbReference>
<gene>
    <name evidence="7" type="ORF">FNH13_14165</name>
</gene>
<dbReference type="PANTHER" id="PTHR34138:SF1">
    <property type="entry name" value="CELL SHAPE-DETERMINING PROTEIN MREC"/>
    <property type="match status" value="1"/>
</dbReference>
<protein>
    <recommendedName>
        <fullName evidence="2">Cell shape-determining protein MreC</fullName>
    </recommendedName>
    <alternativeName>
        <fullName evidence="4">Cell shape protein MreC</fullName>
    </alternativeName>
</protein>
<dbReference type="InterPro" id="IPR042177">
    <property type="entry name" value="Cell/Rod_1"/>
</dbReference>
<evidence type="ECO:0000256" key="1">
    <source>
        <dbReference type="ARBA" id="ARBA00009369"/>
    </source>
</evidence>
<sequence length="291" mass="30146">MATTRRRLRRPDWARRGTVLLGMLVGLTVLVLLADLARPAVTEPVRRSAASVFAPIQAAMTGWTDDRLTEVTRERDELDARVKELEAQVSTHEQLSSLERSAAGWGGHQLLPARVVGFSSDSAPVGGRTVTIDVGEVDGVRQDQTVISSDGLVGRVVRTAPSSADVLLLGGSDVVVGVRFGADGALGSVDGRPVPGLPARAPGDLTLTALGDSHIAVGDQVTTLGSPDSIPYVAAIPLGTVTAVDPDSGQLGRTAVVRPLVDNDTLDLVAVVQLGGPGRQFGAPAPGEKGR</sequence>
<evidence type="ECO:0000313" key="8">
    <source>
        <dbReference type="Proteomes" id="UP000315395"/>
    </source>
</evidence>
<evidence type="ECO:0000256" key="3">
    <source>
        <dbReference type="ARBA" id="ARBA00022960"/>
    </source>
</evidence>
<dbReference type="InterPro" id="IPR055342">
    <property type="entry name" value="MreC_beta-barrel_core"/>
</dbReference>
<keyword evidence="5" id="KW-0175">Coiled coil</keyword>
<evidence type="ECO:0000256" key="4">
    <source>
        <dbReference type="ARBA" id="ARBA00032089"/>
    </source>
</evidence>
<accession>A0A516GCT5</accession>
<dbReference type="Gene3D" id="2.40.10.350">
    <property type="entry name" value="Rod shape-determining protein MreC, domain 2"/>
    <property type="match status" value="1"/>
</dbReference>
<proteinExistence type="inferred from homology"/>
<dbReference type="Proteomes" id="UP000315395">
    <property type="component" value="Chromosome"/>
</dbReference>
<dbReference type="AlphaFoldDB" id="A0A516GCT5"/>
<comment type="similarity">
    <text evidence="1">Belongs to the MreC family.</text>
</comment>
<evidence type="ECO:0000313" key="7">
    <source>
        <dbReference type="EMBL" id="QDO89331.1"/>
    </source>
</evidence>